<keyword evidence="3" id="KW-1003">Cell membrane</keyword>
<keyword evidence="11" id="KW-0378">Hydrolase</keyword>
<dbReference type="PANTHER" id="PTHR43790">
    <property type="entry name" value="CARBOHYDRATE TRANSPORT ATP-BINDING PROTEIN MG119-RELATED"/>
    <property type="match status" value="1"/>
</dbReference>
<gene>
    <name evidence="11" type="primary">rbsA</name>
    <name evidence="11" type="ORF">CIB43_00496</name>
</gene>
<dbReference type="CDD" id="cd03216">
    <property type="entry name" value="ABC_Carb_Monos_I"/>
    <property type="match status" value="1"/>
</dbReference>
<dbReference type="GeneID" id="41334530"/>
<dbReference type="RefSeq" id="WP_014579703.1">
    <property type="nucleotide sequence ID" value="NZ_CP034597.1"/>
</dbReference>
<dbReference type="GO" id="GO:0005886">
    <property type="term" value="C:plasma membrane"/>
    <property type="evidence" value="ECO:0007669"/>
    <property type="project" value="UniProtKB-SubCell"/>
</dbReference>
<keyword evidence="8" id="KW-1278">Translocase</keyword>
<dbReference type="CDD" id="cd03215">
    <property type="entry name" value="ABC_Carb_Monos_II"/>
    <property type="match status" value="1"/>
</dbReference>
<evidence type="ECO:0000313" key="12">
    <source>
        <dbReference type="Proteomes" id="UP000215452"/>
    </source>
</evidence>
<evidence type="ECO:0000256" key="7">
    <source>
        <dbReference type="ARBA" id="ARBA00022840"/>
    </source>
</evidence>
<accession>A0A223M9Z6</accession>
<feature type="domain" description="ABC transporter" evidence="10">
    <location>
        <begin position="264"/>
        <end position="509"/>
    </location>
</feature>
<evidence type="ECO:0000256" key="4">
    <source>
        <dbReference type="ARBA" id="ARBA00022597"/>
    </source>
</evidence>
<comment type="subcellular location">
    <subcellularLocation>
        <location evidence="1">Cell membrane</location>
        <topology evidence="1">Peripheral membrane protein</topology>
    </subcellularLocation>
</comment>
<protein>
    <submittedName>
        <fullName evidence="11">Ribose import ATP-binding protein RbsA</fullName>
        <ecNumber evidence="11">3.6.3.17</ecNumber>
    </submittedName>
</protein>
<evidence type="ECO:0000256" key="1">
    <source>
        <dbReference type="ARBA" id="ARBA00004202"/>
    </source>
</evidence>
<dbReference type="FunFam" id="3.40.50.300:FF:000127">
    <property type="entry name" value="Ribose import ATP-binding protein RbsA"/>
    <property type="match status" value="1"/>
</dbReference>
<dbReference type="InterPro" id="IPR017871">
    <property type="entry name" value="ABC_transporter-like_CS"/>
</dbReference>
<evidence type="ECO:0000256" key="9">
    <source>
        <dbReference type="ARBA" id="ARBA00023136"/>
    </source>
</evidence>
<dbReference type="PROSITE" id="PS50893">
    <property type="entry name" value="ABC_TRANSPORTER_2"/>
    <property type="match status" value="2"/>
</dbReference>
<dbReference type="SMART" id="SM00382">
    <property type="entry name" value="AAA"/>
    <property type="match status" value="2"/>
</dbReference>
<dbReference type="Proteomes" id="UP000215452">
    <property type="component" value="Chromosome"/>
</dbReference>
<dbReference type="InterPro" id="IPR050107">
    <property type="entry name" value="ABC_carbohydrate_import_ATPase"/>
</dbReference>
<keyword evidence="5" id="KW-0677">Repeat</keyword>
<dbReference type="GO" id="GO:0016887">
    <property type="term" value="F:ATP hydrolysis activity"/>
    <property type="evidence" value="ECO:0007669"/>
    <property type="project" value="InterPro"/>
</dbReference>
<dbReference type="AlphaFoldDB" id="A0A223M9Z6"/>
<dbReference type="GO" id="GO:0005524">
    <property type="term" value="F:ATP binding"/>
    <property type="evidence" value="ECO:0007669"/>
    <property type="project" value="UniProtKB-KW"/>
</dbReference>
<dbReference type="InterPro" id="IPR003593">
    <property type="entry name" value="AAA+_ATPase"/>
</dbReference>
<keyword evidence="2" id="KW-0813">Transport</keyword>
<feature type="domain" description="ABC transporter" evidence="10">
    <location>
        <begin position="11"/>
        <end position="252"/>
    </location>
</feature>
<reference evidence="11 12" key="1">
    <citation type="submission" date="2017-08" db="EMBL/GenBank/DDBJ databases">
        <title>The complete genome sequence of a Mycoplasma hyopneumoniae isolate in Korea.</title>
        <authorList>
            <person name="Han J."/>
            <person name="Lee N."/>
        </authorList>
    </citation>
    <scope>NUCLEOTIDE SEQUENCE [LARGE SCALE GENOMIC DNA]</scope>
    <source>
        <strain evidence="11 12">KM014</strain>
    </source>
</reference>
<dbReference type="InterPro" id="IPR027417">
    <property type="entry name" value="P-loop_NTPase"/>
</dbReference>
<dbReference type="PROSITE" id="PS00211">
    <property type="entry name" value="ABC_TRANSPORTER_1"/>
    <property type="match status" value="1"/>
</dbReference>
<dbReference type="EC" id="3.6.3.17" evidence="11"/>
<keyword evidence="6" id="KW-0547">Nucleotide-binding</keyword>
<dbReference type="Pfam" id="PF00005">
    <property type="entry name" value="ABC_tran"/>
    <property type="match status" value="2"/>
</dbReference>
<evidence type="ECO:0000256" key="3">
    <source>
        <dbReference type="ARBA" id="ARBA00022475"/>
    </source>
</evidence>
<dbReference type="EMBL" id="CP022714">
    <property type="protein sequence ID" value="ASU14392.1"/>
    <property type="molecule type" value="Genomic_DNA"/>
</dbReference>
<name>A0A223M9Z6_MESHO</name>
<dbReference type="Gene3D" id="3.40.50.300">
    <property type="entry name" value="P-loop containing nucleotide triphosphate hydrolases"/>
    <property type="match status" value="2"/>
</dbReference>
<keyword evidence="7 11" id="KW-0067">ATP-binding</keyword>
<organism evidence="11 12">
    <name type="scientific">Mesomycoplasma hyopneumoniae</name>
    <name type="common">Mycoplasma hyopneumoniae</name>
    <dbReference type="NCBI Taxonomy" id="2099"/>
    <lineage>
        <taxon>Bacteria</taxon>
        <taxon>Bacillati</taxon>
        <taxon>Mycoplasmatota</taxon>
        <taxon>Mycoplasmoidales</taxon>
        <taxon>Metamycoplasmataceae</taxon>
        <taxon>Mesomycoplasma</taxon>
    </lineage>
</organism>
<proteinExistence type="predicted"/>
<evidence type="ECO:0000256" key="5">
    <source>
        <dbReference type="ARBA" id="ARBA00022737"/>
    </source>
</evidence>
<keyword evidence="4" id="KW-0762">Sugar transport</keyword>
<dbReference type="SUPFAM" id="SSF52540">
    <property type="entry name" value="P-loop containing nucleoside triphosphate hydrolases"/>
    <property type="match status" value="2"/>
</dbReference>
<sequence length="509" mass="57309">MNSIQKHPLFFKLEKINLSFGPVKVLKNMNLELYKGAAVALIGENGAGKSSLMKVLSGVYQPDSGKMNFCSDNICNQKVEFSGVINSQKQGIAIIHQEQNLVESLSVSQNIFLGREFRNSFGLLDYKKQDEEAKKLLDTLGAEFSPKALVSSLSISQKQFIEIAKALSQKPEIIIFDEPTSVLTEKDTQKLYLLVEKLKKQGIAIVWITHRMEEIKKTCEFITVIRNGMYIESKPINEFKNEDEIISLMVGFDIEQRYPEKTPVRSKKPSFLVRNLSNDKVSNISFEIKPGEILVFYGLVSSGRTELARTLIGDMPYLNGHIELNGQEFRPKNIKDSLDHGIYYLSENRKQIGLNVNLPINFNITISSLGSNQIFSFLPFVSKAKITKTTNHYIKQLKIKTTSQDTPLTSLSGGNQQKVSLAKGLATQPQVFILDEPTRGVDVGARKEIYNLIHQLKQENKTIMIISSDMQEVIGIADRVITMYEGRITSELVGPQITDQNIMKYSLNL</sequence>
<evidence type="ECO:0000256" key="2">
    <source>
        <dbReference type="ARBA" id="ARBA00022448"/>
    </source>
</evidence>
<evidence type="ECO:0000259" key="10">
    <source>
        <dbReference type="PROSITE" id="PS50893"/>
    </source>
</evidence>
<evidence type="ECO:0000256" key="6">
    <source>
        <dbReference type="ARBA" id="ARBA00022741"/>
    </source>
</evidence>
<dbReference type="InterPro" id="IPR003439">
    <property type="entry name" value="ABC_transporter-like_ATP-bd"/>
</dbReference>
<evidence type="ECO:0000313" key="11">
    <source>
        <dbReference type="EMBL" id="ASU14392.1"/>
    </source>
</evidence>
<dbReference type="PANTHER" id="PTHR43790:SF3">
    <property type="entry name" value="D-ALLOSE IMPORT ATP-BINDING PROTEIN ALSA-RELATED"/>
    <property type="match status" value="1"/>
</dbReference>
<evidence type="ECO:0000256" key="8">
    <source>
        <dbReference type="ARBA" id="ARBA00022967"/>
    </source>
</evidence>
<keyword evidence="9" id="KW-0472">Membrane</keyword>